<dbReference type="GO" id="GO:0031090">
    <property type="term" value="C:organelle membrane"/>
    <property type="evidence" value="ECO:0007669"/>
    <property type="project" value="UniProtKB-ARBA"/>
</dbReference>
<dbReference type="EMBL" id="CAJHUB010000665">
    <property type="protein sequence ID" value="CAD7672163.1"/>
    <property type="molecule type" value="Genomic_DNA"/>
</dbReference>
<organism evidence="4 5">
    <name type="scientific">Nyctereutes procyonoides</name>
    <name type="common">Raccoon dog</name>
    <name type="synonym">Canis procyonoides</name>
    <dbReference type="NCBI Taxonomy" id="34880"/>
    <lineage>
        <taxon>Eukaryota</taxon>
        <taxon>Metazoa</taxon>
        <taxon>Chordata</taxon>
        <taxon>Craniata</taxon>
        <taxon>Vertebrata</taxon>
        <taxon>Euteleostomi</taxon>
        <taxon>Mammalia</taxon>
        <taxon>Eutheria</taxon>
        <taxon>Laurasiatheria</taxon>
        <taxon>Carnivora</taxon>
        <taxon>Caniformia</taxon>
        <taxon>Canidae</taxon>
        <taxon>Nyctereutes</taxon>
    </lineage>
</organism>
<keyword evidence="2" id="KW-0689">Ribosomal protein</keyword>
<accession>A0A811Y4Y6</accession>
<dbReference type="Proteomes" id="UP000645828">
    <property type="component" value="Unassembled WGS sequence"/>
</dbReference>
<name>A0A811Y4Y6_NYCPR</name>
<dbReference type="CDD" id="cd06089">
    <property type="entry name" value="KOW_RPL26"/>
    <property type="match status" value="1"/>
</dbReference>
<evidence type="ECO:0000256" key="2">
    <source>
        <dbReference type="ARBA" id="ARBA00022980"/>
    </source>
</evidence>
<dbReference type="InterPro" id="IPR008991">
    <property type="entry name" value="Translation_prot_SH3-like_sf"/>
</dbReference>
<keyword evidence="5" id="KW-1185">Reference proteome</keyword>
<sequence length="145" mass="16600">MAKFMKQRDHEIVSLEREAETQAEGEAGSMHWVPNEVLTAKKKFNPFVTSDQSKNYKRQFSTLSHIHRKFVSSLLSKTLRQNCNVVQGHYKGQQIGKVVQVYRKKCVIYTEQGQGEKADGTVVITRLKPDKGLKKILNVKPNLSR</sequence>
<evidence type="ECO:0000256" key="3">
    <source>
        <dbReference type="ARBA" id="ARBA00023274"/>
    </source>
</evidence>
<dbReference type="GO" id="GO:0003735">
    <property type="term" value="F:structural constituent of ribosome"/>
    <property type="evidence" value="ECO:0007669"/>
    <property type="project" value="InterPro"/>
</dbReference>
<evidence type="ECO:0000256" key="1">
    <source>
        <dbReference type="ARBA" id="ARBA00010618"/>
    </source>
</evidence>
<protein>
    <submittedName>
        <fullName evidence="4">(raccoon dog) hypothetical protein</fullName>
    </submittedName>
</protein>
<comment type="similarity">
    <text evidence="1">Belongs to the universal ribosomal protein uL24 family.</text>
</comment>
<dbReference type="InterPro" id="IPR041988">
    <property type="entry name" value="Ribosomal_uL24_KOW"/>
</dbReference>
<dbReference type="SUPFAM" id="SSF50104">
    <property type="entry name" value="Translation proteins SH3-like domain"/>
    <property type="match status" value="1"/>
</dbReference>
<dbReference type="GO" id="GO:0006412">
    <property type="term" value="P:translation"/>
    <property type="evidence" value="ECO:0007669"/>
    <property type="project" value="InterPro"/>
</dbReference>
<proteinExistence type="inferred from homology"/>
<dbReference type="Gene3D" id="2.30.30.30">
    <property type="match status" value="1"/>
</dbReference>
<dbReference type="AlphaFoldDB" id="A0A811Y4Y6"/>
<keyword evidence="3" id="KW-0687">Ribonucleoprotein</keyword>
<reference evidence="4" key="1">
    <citation type="submission" date="2020-12" db="EMBL/GenBank/DDBJ databases">
        <authorList>
            <consortium name="Molecular Ecology Group"/>
        </authorList>
    </citation>
    <scope>NUCLEOTIDE SEQUENCE</scope>
    <source>
        <strain evidence="4">TBG_1078</strain>
    </source>
</reference>
<dbReference type="InterPro" id="IPR014722">
    <property type="entry name" value="Rib_uL2_dom2"/>
</dbReference>
<dbReference type="PANTHER" id="PTHR11143">
    <property type="entry name" value="60S RIBOSOMAL PROTEIN L26 FAMILY MEMBER"/>
    <property type="match status" value="1"/>
</dbReference>
<dbReference type="GO" id="GO:0003723">
    <property type="term" value="F:RNA binding"/>
    <property type="evidence" value="ECO:0007669"/>
    <property type="project" value="InterPro"/>
</dbReference>
<evidence type="ECO:0000313" key="4">
    <source>
        <dbReference type="EMBL" id="CAD7672163.1"/>
    </source>
</evidence>
<evidence type="ECO:0000313" key="5">
    <source>
        <dbReference type="Proteomes" id="UP000645828"/>
    </source>
</evidence>
<gene>
    <name evidence="4" type="ORF">NYPRO_LOCUS4958</name>
</gene>
<dbReference type="GO" id="GO:0015934">
    <property type="term" value="C:large ribosomal subunit"/>
    <property type="evidence" value="ECO:0007669"/>
    <property type="project" value="InterPro"/>
</dbReference>
<comment type="caution">
    <text evidence="4">The sequence shown here is derived from an EMBL/GenBank/DDBJ whole genome shotgun (WGS) entry which is preliminary data.</text>
</comment>
<dbReference type="InterPro" id="IPR005756">
    <property type="entry name" value="Ribosomal_uL24_euk/arc"/>
</dbReference>